<dbReference type="SUPFAM" id="SSF57701">
    <property type="entry name" value="Zn2/Cys6 DNA-binding domain"/>
    <property type="match status" value="1"/>
</dbReference>
<evidence type="ECO:0000256" key="2">
    <source>
        <dbReference type="ARBA" id="ARBA00022723"/>
    </source>
</evidence>
<dbReference type="PROSITE" id="PS50048">
    <property type="entry name" value="ZN2_CY6_FUNGAL_2"/>
    <property type="match status" value="1"/>
</dbReference>
<dbReference type="PANTHER" id="PTHR31001">
    <property type="entry name" value="UNCHARACTERIZED TRANSCRIPTIONAL REGULATORY PROTEIN"/>
    <property type="match status" value="1"/>
</dbReference>
<feature type="region of interest" description="Disordered" evidence="4">
    <location>
        <begin position="644"/>
        <end position="674"/>
    </location>
</feature>
<evidence type="ECO:0000313" key="6">
    <source>
        <dbReference type="EMBL" id="PAV19646.1"/>
    </source>
</evidence>
<dbReference type="STRING" id="2282107.A0A286UJ48"/>
<dbReference type="OrthoDB" id="424974at2759"/>
<dbReference type="InterPro" id="IPR036864">
    <property type="entry name" value="Zn2-C6_fun-type_DNA-bd_sf"/>
</dbReference>
<organism evidence="6 7">
    <name type="scientific">Pyrrhoderma noxium</name>
    <dbReference type="NCBI Taxonomy" id="2282107"/>
    <lineage>
        <taxon>Eukaryota</taxon>
        <taxon>Fungi</taxon>
        <taxon>Dikarya</taxon>
        <taxon>Basidiomycota</taxon>
        <taxon>Agaricomycotina</taxon>
        <taxon>Agaricomycetes</taxon>
        <taxon>Hymenochaetales</taxon>
        <taxon>Hymenochaetaceae</taxon>
        <taxon>Pyrrhoderma</taxon>
    </lineage>
</organism>
<feature type="compositionally biased region" description="Polar residues" evidence="4">
    <location>
        <begin position="647"/>
        <end position="664"/>
    </location>
</feature>
<evidence type="ECO:0000259" key="5">
    <source>
        <dbReference type="PROSITE" id="PS50048"/>
    </source>
</evidence>
<dbReference type="Proteomes" id="UP000217199">
    <property type="component" value="Unassembled WGS sequence"/>
</dbReference>
<dbReference type="GO" id="GO:0008270">
    <property type="term" value="F:zinc ion binding"/>
    <property type="evidence" value="ECO:0007669"/>
    <property type="project" value="InterPro"/>
</dbReference>
<dbReference type="EMBL" id="NBII01000004">
    <property type="protein sequence ID" value="PAV19646.1"/>
    <property type="molecule type" value="Genomic_DNA"/>
</dbReference>
<dbReference type="PANTHER" id="PTHR31001:SF56">
    <property type="entry name" value="ZN(2)-C6 FUNGAL-TYPE DOMAIN-CONTAINING PROTEIN"/>
    <property type="match status" value="1"/>
</dbReference>
<dbReference type="CDD" id="cd00067">
    <property type="entry name" value="GAL4"/>
    <property type="match status" value="1"/>
</dbReference>
<reference evidence="6 7" key="1">
    <citation type="journal article" date="2017" name="Mol. Ecol.">
        <title>Comparative and population genomic landscape of Phellinus noxius: A hypervariable fungus causing root rot in trees.</title>
        <authorList>
            <person name="Chung C.L."/>
            <person name="Lee T.J."/>
            <person name="Akiba M."/>
            <person name="Lee H.H."/>
            <person name="Kuo T.H."/>
            <person name="Liu D."/>
            <person name="Ke H.M."/>
            <person name="Yokoi T."/>
            <person name="Roa M.B."/>
            <person name="Lu M.J."/>
            <person name="Chang Y.Y."/>
            <person name="Ann P.J."/>
            <person name="Tsai J.N."/>
            <person name="Chen C.Y."/>
            <person name="Tzean S.S."/>
            <person name="Ota Y."/>
            <person name="Hattori T."/>
            <person name="Sahashi N."/>
            <person name="Liou R.F."/>
            <person name="Kikuchi T."/>
            <person name="Tsai I.J."/>
        </authorList>
    </citation>
    <scope>NUCLEOTIDE SEQUENCE [LARGE SCALE GENOMIC DNA]</scope>
    <source>
        <strain evidence="6 7">FFPRI411160</strain>
    </source>
</reference>
<keyword evidence="3" id="KW-0539">Nucleus</keyword>
<feature type="compositionally biased region" description="Basic and acidic residues" evidence="4">
    <location>
        <begin position="14"/>
        <end position="26"/>
    </location>
</feature>
<accession>A0A286UJ48</accession>
<evidence type="ECO:0000256" key="3">
    <source>
        <dbReference type="ARBA" id="ARBA00023242"/>
    </source>
</evidence>
<gene>
    <name evidence="6" type="ORF">PNOK_0458000</name>
</gene>
<feature type="region of interest" description="Disordered" evidence="4">
    <location>
        <begin position="840"/>
        <end position="872"/>
    </location>
</feature>
<dbReference type="CDD" id="cd12148">
    <property type="entry name" value="fungal_TF_MHR"/>
    <property type="match status" value="1"/>
</dbReference>
<proteinExistence type="predicted"/>
<feature type="domain" description="Zn(2)-C6 fungal-type" evidence="5">
    <location>
        <begin position="35"/>
        <end position="64"/>
    </location>
</feature>
<protein>
    <recommendedName>
        <fullName evidence="5">Zn(2)-C6 fungal-type domain-containing protein</fullName>
    </recommendedName>
</protein>
<dbReference type="Pfam" id="PF00172">
    <property type="entry name" value="Zn_clus"/>
    <property type="match status" value="1"/>
</dbReference>
<feature type="compositionally biased region" description="Low complexity" evidence="4">
    <location>
        <begin position="735"/>
        <end position="752"/>
    </location>
</feature>
<keyword evidence="2" id="KW-0479">Metal-binding</keyword>
<dbReference type="AlphaFoldDB" id="A0A286UJ48"/>
<sequence>MPADRGSHSNHRRTSTDEATRQREQELRRARGEIACVECQRLKLKCDRKVPCASCIRRNRAAMCPNGHAWSDQATRTLLSDTAQLHRKLSEMSQRIRQLEDALEISHSANSTSHHPLLREELLAIKRGVGPTTTPANEQETDGPEGSCVEALGTMSISDRGVSRFIGRSGGGESLILLGEECESQVSEKPTSKQIFSHFMSRRSDAWLLMPPHANPVDVLSRIETLMPSLMRASSLCETYLENFSWISRVVERPQIFEELLPSCYRGGNARLSREQFSNSTTCVHELALLLMIFATGALADLTLPPYNDEAEQYYQMALATLSCKPLLGAATLASVQAVAIMALYNAHCGRNDTLDLAGSLMSLAANLGVSMGLHRDVSKWHVCTDIAERRRKAFWELFTIDCWHNLANGKPPSFVLKYCDVKYSTHDSEFINKDGRKEKSYWRDRHQLSRIVYAVAELFSGVHPVKYSQILEIDRRISEHIPPPHLHIPPEGSSMEEDGPLLIMQRIIPVICGDGLLLYIHRGFFAKALLENPVDPLLSPYAHSYLATYRSALSILKVIREHYTAFPNLVSRFWSVWSHAFSATVIIGSIVIKGKNPDTVRAALIELNLAVGLFEKASQQCDRAKRSLPTLLRLREKAFNAARALSETSPTSPIGTEKPTLSNGAKGAGEGDDELLIFTGNNRLVKPKEEHHEPVLLTPPLSSSSSAATPSLPSELAQTSLPDLGITKRDPSISRSQSQSRRQSLHQLQSHTNSPSESTLCATPERDRDLLGINADVPGAWSAWADQEALLINYLSSGADLQLAQTAAFAREPDPSAFMWAEMSNRNSPDAQGLTGTVNGTNGLGEVNGVSLESVDGHSQRQQSQSQLQGRQVPNFNGLFSSLDQTESSPFANVTENGLTMPTNQFQLPSSTQNWDMFF</sequence>
<feature type="region of interest" description="Disordered" evidence="4">
    <location>
        <begin position="691"/>
        <end position="763"/>
    </location>
</feature>
<feature type="compositionally biased region" description="Polar residues" evidence="4">
    <location>
        <begin position="753"/>
        <end position="762"/>
    </location>
</feature>
<dbReference type="InterPro" id="IPR007219">
    <property type="entry name" value="XnlR_reg_dom"/>
</dbReference>
<name>A0A286UJ48_9AGAM</name>
<feature type="compositionally biased region" description="Low complexity" evidence="4">
    <location>
        <begin position="697"/>
        <end position="715"/>
    </location>
</feature>
<dbReference type="Pfam" id="PF04082">
    <property type="entry name" value="Fungal_trans"/>
    <property type="match status" value="1"/>
</dbReference>
<dbReference type="SMART" id="SM00906">
    <property type="entry name" value="Fungal_trans"/>
    <property type="match status" value="1"/>
</dbReference>
<evidence type="ECO:0000313" key="7">
    <source>
        <dbReference type="Proteomes" id="UP000217199"/>
    </source>
</evidence>
<comment type="subcellular location">
    <subcellularLocation>
        <location evidence="1">Nucleus</location>
    </subcellularLocation>
</comment>
<dbReference type="GO" id="GO:0000981">
    <property type="term" value="F:DNA-binding transcription factor activity, RNA polymerase II-specific"/>
    <property type="evidence" value="ECO:0007669"/>
    <property type="project" value="InterPro"/>
</dbReference>
<dbReference type="GO" id="GO:0003677">
    <property type="term" value="F:DNA binding"/>
    <property type="evidence" value="ECO:0007669"/>
    <property type="project" value="InterPro"/>
</dbReference>
<dbReference type="InterPro" id="IPR001138">
    <property type="entry name" value="Zn2Cys6_DnaBD"/>
</dbReference>
<comment type="caution">
    <text evidence="6">The sequence shown here is derived from an EMBL/GenBank/DDBJ whole genome shotgun (WGS) entry which is preliminary data.</text>
</comment>
<dbReference type="GO" id="GO:0005634">
    <property type="term" value="C:nucleus"/>
    <property type="evidence" value="ECO:0007669"/>
    <property type="project" value="UniProtKB-SubCell"/>
</dbReference>
<feature type="compositionally biased region" description="Low complexity" evidence="4">
    <location>
        <begin position="840"/>
        <end position="851"/>
    </location>
</feature>
<evidence type="ECO:0000256" key="4">
    <source>
        <dbReference type="SAM" id="MobiDB-lite"/>
    </source>
</evidence>
<keyword evidence="7" id="KW-1185">Reference proteome</keyword>
<dbReference type="Gene3D" id="4.10.240.10">
    <property type="entry name" value="Zn(2)-C6 fungal-type DNA-binding domain"/>
    <property type="match status" value="1"/>
</dbReference>
<evidence type="ECO:0000256" key="1">
    <source>
        <dbReference type="ARBA" id="ARBA00004123"/>
    </source>
</evidence>
<dbReference type="GO" id="GO:0006351">
    <property type="term" value="P:DNA-templated transcription"/>
    <property type="evidence" value="ECO:0007669"/>
    <property type="project" value="InterPro"/>
</dbReference>
<dbReference type="InterPro" id="IPR050613">
    <property type="entry name" value="Sec_Metabolite_Reg"/>
</dbReference>
<dbReference type="InParanoid" id="A0A286UJ48"/>
<feature type="region of interest" description="Disordered" evidence="4">
    <location>
        <begin position="1"/>
        <end position="26"/>
    </location>
</feature>
<feature type="compositionally biased region" description="Low complexity" evidence="4">
    <location>
        <begin position="861"/>
        <end position="872"/>
    </location>
</feature>